<organism evidence="1 2">
    <name type="scientific">Serratia marcescens</name>
    <dbReference type="NCBI Taxonomy" id="615"/>
    <lineage>
        <taxon>Bacteria</taxon>
        <taxon>Pseudomonadati</taxon>
        <taxon>Pseudomonadota</taxon>
        <taxon>Gammaproteobacteria</taxon>
        <taxon>Enterobacterales</taxon>
        <taxon>Yersiniaceae</taxon>
        <taxon>Serratia</taxon>
    </lineage>
</organism>
<evidence type="ECO:0000313" key="1">
    <source>
        <dbReference type="EMBL" id="OCO80615.1"/>
    </source>
</evidence>
<protein>
    <submittedName>
        <fullName evidence="1">Uncharacterized protein</fullName>
    </submittedName>
</protein>
<gene>
    <name evidence="1" type="ORF">AN695_0224915</name>
</gene>
<sequence length="82" mass="9081">MPAIDSIILKPVPFIFDNIIEYSNDQKNNGGNIFNALFLKKQTNDSDLLIIVAPETMKNIGTQNLVIAEYAIAETQPCSLIL</sequence>
<reference evidence="2" key="1">
    <citation type="submission" date="2016-04" db="EMBL/GenBank/DDBJ databases">
        <authorList>
            <person name="Osei Sekyere J."/>
            <person name="Sivertsen A."/>
            <person name="Pedersen A.T."/>
            <person name="Sundsfjord A."/>
        </authorList>
    </citation>
    <scope>NUCLEOTIDE SEQUENCE [LARGE SCALE GENOMIC DNA]</scope>
    <source>
        <strain evidence="2">945174350</strain>
    </source>
</reference>
<proteinExistence type="predicted"/>
<dbReference type="Proteomes" id="UP000050489">
    <property type="component" value="Unassembled WGS sequence"/>
</dbReference>
<name>A0A6H2ZSS1_SERMA</name>
<evidence type="ECO:0000313" key="2">
    <source>
        <dbReference type="Proteomes" id="UP000050489"/>
    </source>
</evidence>
<comment type="caution">
    <text evidence="1">The sequence shown here is derived from an EMBL/GenBank/DDBJ whole genome shotgun (WGS) entry which is preliminary data.</text>
</comment>
<accession>A0A6H2ZSS1</accession>
<dbReference type="EMBL" id="LJEX02000133">
    <property type="protein sequence ID" value="OCO80615.1"/>
    <property type="molecule type" value="Genomic_DNA"/>
</dbReference>
<dbReference type="AlphaFoldDB" id="A0A6H2ZSS1"/>